<evidence type="ECO:0000259" key="10">
    <source>
        <dbReference type="PROSITE" id="PS51202"/>
    </source>
</evidence>
<gene>
    <name evidence="11" type="ORF">AWN90_35590</name>
</gene>
<dbReference type="GO" id="GO:1902600">
    <property type="term" value="P:proton transmembrane transport"/>
    <property type="evidence" value="ECO:0007669"/>
    <property type="project" value="InterPro"/>
</dbReference>
<dbReference type="OrthoDB" id="9810759at2"/>
<organism evidence="11 12">
    <name type="scientific">Nocardia terpenica</name>
    <dbReference type="NCBI Taxonomy" id="455432"/>
    <lineage>
        <taxon>Bacteria</taxon>
        <taxon>Bacillati</taxon>
        <taxon>Actinomycetota</taxon>
        <taxon>Actinomycetes</taxon>
        <taxon>Mycobacteriales</taxon>
        <taxon>Nocardiaceae</taxon>
        <taxon>Nocardia</taxon>
    </lineage>
</organism>
<evidence type="ECO:0000256" key="3">
    <source>
        <dbReference type="ARBA" id="ARBA00022449"/>
    </source>
</evidence>
<feature type="transmembrane region" description="Helical" evidence="9">
    <location>
        <begin position="30"/>
        <end position="52"/>
    </location>
</feature>
<dbReference type="EMBL" id="LWGR01000007">
    <property type="protein sequence ID" value="KZM74171.1"/>
    <property type="molecule type" value="Genomic_DNA"/>
</dbReference>
<feature type="transmembrane region" description="Helical" evidence="9">
    <location>
        <begin position="338"/>
        <end position="359"/>
    </location>
</feature>
<evidence type="ECO:0000256" key="5">
    <source>
        <dbReference type="ARBA" id="ARBA00022692"/>
    </source>
</evidence>
<keyword evidence="7" id="KW-0406">Ion transport</keyword>
<evidence type="ECO:0000256" key="8">
    <source>
        <dbReference type="ARBA" id="ARBA00023136"/>
    </source>
</evidence>
<dbReference type="AlphaFoldDB" id="A0A164NB13"/>
<keyword evidence="2" id="KW-0813">Transport</keyword>
<feature type="transmembrane region" description="Helical" evidence="9">
    <location>
        <begin position="190"/>
        <end position="212"/>
    </location>
</feature>
<keyword evidence="8 9" id="KW-0472">Membrane</keyword>
<feature type="transmembrane region" description="Helical" evidence="9">
    <location>
        <begin position="270"/>
        <end position="290"/>
    </location>
</feature>
<dbReference type="InterPro" id="IPR006153">
    <property type="entry name" value="Cation/H_exchanger_TM"/>
</dbReference>
<comment type="caution">
    <text evidence="11">The sequence shown here is derived from an EMBL/GenBank/DDBJ whole genome shotgun (WGS) entry which is preliminary data.</text>
</comment>
<keyword evidence="12" id="KW-1185">Reference proteome</keyword>
<dbReference type="GO" id="GO:0015297">
    <property type="term" value="F:antiporter activity"/>
    <property type="evidence" value="ECO:0007669"/>
    <property type="project" value="UniProtKB-KW"/>
</dbReference>
<dbReference type="SUPFAM" id="SSF116726">
    <property type="entry name" value="TrkA C-terminal domain-like"/>
    <property type="match status" value="1"/>
</dbReference>
<name>A0A164NB13_9NOCA</name>
<feature type="domain" description="RCK C-terminal" evidence="10">
    <location>
        <begin position="407"/>
        <end position="487"/>
    </location>
</feature>
<dbReference type="PANTHER" id="PTHR32507:SF7">
    <property type="entry name" value="K(+)_H(+) ANTIPORTER NHAP2"/>
    <property type="match status" value="1"/>
</dbReference>
<evidence type="ECO:0000313" key="12">
    <source>
        <dbReference type="Proteomes" id="UP000076512"/>
    </source>
</evidence>
<dbReference type="Pfam" id="PF00999">
    <property type="entry name" value="Na_H_Exchanger"/>
    <property type="match status" value="1"/>
</dbReference>
<evidence type="ECO:0000313" key="11">
    <source>
        <dbReference type="EMBL" id="KZM74171.1"/>
    </source>
</evidence>
<dbReference type="Gene3D" id="3.30.70.1450">
    <property type="entry name" value="Regulator of K+ conductance, C-terminal domain"/>
    <property type="match status" value="1"/>
</dbReference>
<dbReference type="GO" id="GO:0008324">
    <property type="term" value="F:monoatomic cation transmembrane transporter activity"/>
    <property type="evidence" value="ECO:0007669"/>
    <property type="project" value="InterPro"/>
</dbReference>
<feature type="transmembrane region" description="Helical" evidence="9">
    <location>
        <begin position="302"/>
        <end position="326"/>
    </location>
</feature>
<evidence type="ECO:0000256" key="7">
    <source>
        <dbReference type="ARBA" id="ARBA00023065"/>
    </source>
</evidence>
<dbReference type="Gene3D" id="1.20.1530.20">
    <property type="match status" value="1"/>
</dbReference>
<dbReference type="InterPro" id="IPR036721">
    <property type="entry name" value="RCK_C_sf"/>
</dbReference>
<dbReference type="PROSITE" id="PS51202">
    <property type="entry name" value="RCK_C"/>
    <property type="match status" value="1"/>
</dbReference>
<feature type="transmembrane region" description="Helical" evidence="9">
    <location>
        <begin position="6"/>
        <end position="23"/>
    </location>
</feature>
<sequence>MTDVTVFSGALLVVSLVGLAAVLSNRLGDWFPVPAPALFLVCAAAASDVWPALGGVPVTLVERVVTVALVVILFDGGMQIGWRRFRENARAIAWIGVAGTLVTAAALALAAHALFGLDWRIALLLGTALSPTDPAVVFSVLGRRQIGGRSGVLLQGESGANDPVGIALLVVLLGTTSLGGDAIGSVLGEFAVQIVVGAVLGLAGGLGLLWFMRRVPLPTSGLYSLRVLMSVLAIYAATTLAHGSGFLAVLVAGIVIGGQRAPYRAEIARFHSALANLGEIVAFVLLGLTIQVTGSHGVAVGGAWFIGLGLAVLLALVIRPLLVGALTWRIRLSRGERLFVLWTGLKGAVPILLGTFILRAEVPDARRAYEIIFVVVAFSVIVQGSAVPALARRLGVPLETVNLRPWTMNTRFEEEPDSLHRFTVAAGSAADGSSVAELPSDDLWVSVIIRRGRLVTVSADTLLHSGDEVVVLAERAALPQVAALFSSESTGPQPVS</sequence>
<keyword evidence="4" id="KW-1003">Cell membrane</keyword>
<evidence type="ECO:0000256" key="9">
    <source>
        <dbReference type="SAM" id="Phobius"/>
    </source>
</evidence>
<keyword evidence="5 9" id="KW-0812">Transmembrane</keyword>
<dbReference type="PANTHER" id="PTHR32507">
    <property type="entry name" value="NA(+)/H(+) ANTIPORTER 1"/>
    <property type="match status" value="1"/>
</dbReference>
<proteinExistence type="predicted"/>
<feature type="transmembrane region" description="Helical" evidence="9">
    <location>
        <begin position="164"/>
        <end position="183"/>
    </location>
</feature>
<feature type="transmembrane region" description="Helical" evidence="9">
    <location>
        <begin position="371"/>
        <end position="391"/>
    </location>
</feature>
<dbReference type="InterPro" id="IPR038770">
    <property type="entry name" value="Na+/solute_symporter_sf"/>
</dbReference>
<reference evidence="11 12" key="1">
    <citation type="submission" date="2016-04" db="EMBL/GenBank/DDBJ databases">
        <authorList>
            <person name="Evans L.H."/>
            <person name="Alamgir A."/>
            <person name="Owens N."/>
            <person name="Weber N.D."/>
            <person name="Virtaneva K."/>
            <person name="Barbian K."/>
            <person name="Babar A."/>
            <person name="Rosenke K."/>
        </authorList>
    </citation>
    <scope>NUCLEOTIDE SEQUENCE [LARGE SCALE GENOMIC DNA]</scope>
    <source>
        <strain evidence="11 12">IFM 0406</strain>
    </source>
</reference>
<feature type="transmembrane region" description="Helical" evidence="9">
    <location>
        <begin position="232"/>
        <end position="258"/>
    </location>
</feature>
<dbReference type="InterPro" id="IPR006037">
    <property type="entry name" value="RCK_C"/>
</dbReference>
<comment type="subcellular location">
    <subcellularLocation>
        <location evidence="1">Cell membrane</location>
        <topology evidence="1">Multi-pass membrane protein</topology>
    </subcellularLocation>
</comment>
<evidence type="ECO:0000256" key="1">
    <source>
        <dbReference type="ARBA" id="ARBA00004651"/>
    </source>
</evidence>
<dbReference type="RefSeq" id="WP_067596119.1">
    <property type="nucleotide sequence ID" value="NZ_JABMCZ010000001.1"/>
</dbReference>
<evidence type="ECO:0000256" key="4">
    <source>
        <dbReference type="ARBA" id="ARBA00022475"/>
    </source>
</evidence>
<evidence type="ECO:0000256" key="2">
    <source>
        <dbReference type="ARBA" id="ARBA00022448"/>
    </source>
</evidence>
<dbReference type="GO" id="GO:0006813">
    <property type="term" value="P:potassium ion transport"/>
    <property type="evidence" value="ECO:0007669"/>
    <property type="project" value="InterPro"/>
</dbReference>
<protein>
    <submittedName>
        <fullName evidence="11">Sodium:proton exchanger</fullName>
    </submittedName>
</protein>
<dbReference type="Proteomes" id="UP000076512">
    <property type="component" value="Unassembled WGS sequence"/>
</dbReference>
<dbReference type="Pfam" id="PF02080">
    <property type="entry name" value="TrkA_C"/>
    <property type="match status" value="1"/>
</dbReference>
<dbReference type="STRING" id="455432.AWN90_35590"/>
<dbReference type="GO" id="GO:0005886">
    <property type="term" value="C:plasma membrane"/>
    <property type="evidence" value="ECO:0007669"/>
    <property type="project" value="UniProtKB-SubCell"/>
</dbReference>
<keyword evidence="3" id="KW-0050">Antiport</keyword>
<keyword evidence="6 9" id="KW-1133">Transmembrane helix</keyword>
<feature type="transmembrane region" description="Helical" evidence="9">
    <location>
        <begin position="94"/>
        <end position="115"/>
    </location>
</feature>
<accession>A0A164NB13</accession>
<evidence type="ECO:0000256" key="6">
    <source>
        <dbReference type="ARBA" id="ARBA00022989"/>
    </source>
</evidence>